<keyword evidence="5" id="KW-1185">Reference proteome</keyword>
<dbReference type="SMART" id="SM00854">
    <property type="entry name" value="PGA_cap"/>
    <property type="match status" value="1"/>
</dbReference>
<proteinExistence type="inferred from homology"/>
<keyword evidence="2" id="KW-1133">Transmembrane helix</keyword>
<dbReference type="Pfam" id="PF09587">
    <property type="entry name" value="PGA_cap"/>
    <property type="match status" value="1"/>
</dbReference>
<dbReference type="SUPFAM" id="SSF56300">
    <property type="entry name" value="Metallo-dependent phosphatases"/>
    <property type="match status" value="1"/>
</dbReference>
<dbReference type="PANTHER" id="PTHR33393">
    <property type="entry name" value="POLYGLUTAMINE SYNTHESIS ACCESSORY PROTEIN RV0574C-RELATED"/>
    <property type="match status" value="1"/>
</dbReference>
<reference evidence="4 5" key="1">
    <citation type="submission" date="2018-02" db="EMBL/GenBank/DDBJ databases">
        <authorList>
            <person name="Cohen D.B."/>
            <person name="Kent A.D."/>
        </authorList>
    </citation>
    <scope>NUCLEOTIDE SEQUENCE [LARGE SCALE GENOMIC DNA]</scope>
    <source>
        <strain evidence="4 5">CCAP 1448/3</strain>
    </source>
</reference>
<comment type="caution">
    <text evidence="4">The sequence shown here is derived from an EMBL/GenBank/DDBJ whole genome shotgun (WGS) entry which is preliminary data.</text>
</comment>
<keyword evidence="2" id="KW-0472">Membrane</keyword>
<organism evidence="4 5">
    <name type="scientific">Merismopedia glauca CCAP 1448/3</name>
    <dbReference type="NCBI Taxonomy" id="1296344"/>
    <lineage>
        <taxon>Bacteria</taxon>
        <taxon>Bacillati</taxon>
        <taxon>Cyanobacteriota</taxon>
        <taxon>Cyanophyceae</taxon>
        <taxon>Synechococcales</taxon>
        <taxon>Merismopediaceae</taxon>
        <taxon>Merismopedia</taxon>
    </lineage>
</organism>
<feature type="transmembrane region" description="Helical" evidence="2">
    <location>
        <begin position="21"/>
        <end position="42"/>
    </location>
</feature>
<evidence type="ECO:0000256" key="1">
    <source>
        <dbReference type="ARBA" id="ARBA00005662"/>
    </source>
</evidence>
<reference evidence="4 5" key="2">
    <citation type="submission" date="2018-03" db="EMBL/GenBank/DDBJ databases">
        <title>The ancient ancestry and fast evolution of plastids.</title>
        <authorList>
            <person name="Moore K.R."/>
            <person name="Magnabosco C."/>
            <person name="Momper L."/>
            <person name="Gold D.A."/>
            <person name="Bosak T."/>
            <person name="Fournier G.P."/>
        </authorList>
    </citation>
    <scope>NUCLEOTIDE SEQUENCE [LARGE SCALE GENOMIC DNA]</scope>
    <source>
        <strain evidence="4 5">CCAP 1448/3</strain>
    </source>
</reference>
<evidence type="ECO:0000256" key="2">
    <source>
        <dbReference type="SAM" id="Phobius"/>
    </source>
</evidence>
<evidence type="ECO:0000259" key="3">
    <source>
        <dbReference type="SMART" id="SM00854"/>
    </source>
</evidence>
<dbReference type="InterPro" id="IPR052169">
    <property type="entry name" value="CW_Biosynth-Accessory"/>
</dbReference>
<comment type="similarity">
    <text evidence="1">Belongs to the CapA family.</text>
</comment>
<evidence type="ECO:0000313" key="5">
    <source>
        <dbReference type="Proteomes" id="UP000238762"/>
    </source>
</evidence>
<dbReference type="InterPro" id="IPR029052">
    <property type="entry name" value="Metallo-depent_PP-like"/>
</dbReference>
<dbReference type="Gene3D" id="3.60.21.10">
    <property type="match status" value="1"/>
</dbReference>
<dbReference type="AlphaFoldDB" id="A0A2T1BZL9"/>
<dbReference type="OrthoDB" id="9810906at2"/>
<dbReference type="InterPro" id="IPR019079">
    <property type="entry name" value="Capsule_synth_CapA"/>
</dbReference>
<evidence type="ECO:0000313" key="4">
    <source>
        <dbReference type="EMBL" id="PSB01475.1"/>
    </source>
</evidence>
<dbReference type="RefSeq" id="WP_106290051.1">
    <property type="nucleotide sequence ID" value="NZ_CAWNTC010000135.1"/>
</dbReference>
<dbReference type="EMBL" id="PVWJ01000105">
    <property type="protein sequence ID" value="PSB01475.1"/>
    <property type="molecule type" value="Genomic_DNA"/>
</dbReference>
<dbReference type="Proteomes" id="UP000238762">
    <property type="component" value="Unassembled WGS sequence"/>
</dbReference>
<dbReference type="CDD" id="cd07381">
    <property type="entry name" value="MPP_CapA"/>
    <property type="match status" value="1"/>
</dbReference>
<keyword evidence="2" id="KW-0812">Transmembrane</keyword>
<sequence>MTSINRQPFQSTLSKTNLMNYGFKVANWGLLVIVGLTTGLAIQISASSTLPNSLALKNQTSKLAQATDSSITIKAVGDTIPGSNYPINELPSNPKTLFQRIQPDLQGADVLFGNFESTLTNYPKSSKNPNGKSVFAFRTPPEYAYLLKTVGFDVLSVANNHAFDFTQVGFEDTIQNLTKAGIKPVGKKGQIVYLNIKGTSVAFIGFSHTKGHNSVNDLAAGKALVEEANKKAKIVVISVHMGAEGSKALRVRNKSEIFYRENRGNPVLFAHTMVDNGADLILGHGPHVPRAMELYKGKLIAYSLGNFLGYKTLSTKTEKGYSLVLQTQLDAEGNFVNGKILPARLDKDGIPYPDSENRSIQLIRNLTSQDFPNTPLQISAEGELSHK</sequence>
<name>A0A2T1BZL9_9CYAN</name>
<accession>A0A2T1BZL9</accession>
<gene>
    <name evidence="4" type="ORF">C7B64_18090</name>
</gene>
<feature type="domain" description="Capsule synthesis protein CapA" evidence="3">
    <location>
        <begin position="72"/>
        <end position="311"/>
    </location>
</feature>
<protein>
    <submittedName>
        <fullName evidence="4">Metallophosphatase</fullName>
    </submittedName>
</protein>
<dbReference type="PANTHER" id="PTHR33393:SF11">
    <property type="entry name" value="POLYGLUTAMINE SYNTHESIS ACCESSORY PROTEIN RV0574C-RELATED"/>
    <property type="match status" value="1"/>
</dbReference>